<dbReference type="GO" id="GO:0005634">
    <property type="term" value="C:nucleus"/>
    <property type="evidence" value="ECO:0000318"/>
    <property type="project" value="GO_Central"/>
</dbReference>
<dbReference type="HOGENOM" id="CLU_023867_0_1_1"/>
<dbReference type="Pfam" id="PF00400">
    <property type="entry name" value="WD40"/>
    <property type="match status" value="3"/>
</dbReference>
<feature type="region of interest" description="Disordered" evidence="5">
    <location>
        <begin position="498"/>
        <end position="533"/>
    </location>
</feature>
<dbReference type="JaponicusDB" id="SJAG_01153">
    <property type="gene designation" value="pwp1"/>
</dbReference>
<dbReference type="EMBL" id="KE651168">
    <property type="protein sequence ID" value="EEB06114.1"/>
    <property type="molecule type" value="Genomic_DNA"/>
</dbReference>
<dbReference type="STRING" id="402676.B6JZW4"/>
<keyword evidence="3" id="KW-0677">Repeat</keyword>
<dbReference type="GO" id="GO:0006364">
    <property type="term" value="P:rRNA processing"/>
    <property type="evidence" value="ECO:0007669"/>
    <property type="project" value="EnsemblFungi"/>
</dbReference>
<dbReference type="Gene3D" id="2.130.10.10">
    <property type="entry name" value="YVTN repeat-like/Quinoprotein amine dehydrogenase"/>
    <property type="match status" value="2"/>
</dbReference>
<evidence type="ECO:0000313" key="6">
    <source>
        <dbReference type="EMBL" id="EEB06114.1"/>
    </source>
</evidence>
<evidence type="ECO:0000256" key="5">
    <source>
        <dbReference type="SAM" id="MobiDB-lite"/>
    </source>
</evidence>
<feature type="repeat" description="WD" evidence="4">
    <location>
        <begin position="396"/>
        <end position="438"/>
    </location>
</feature>
<dbReference type="PANTHER" id="PTHR14091">
    <property type="entry name" value="PERIODIC TRYPTOPHAN PROTEIN 1"/>
    <property type="match status" value="1"/>
</dbReference>
<dbReference type="RefSeq" id="XP_002172407.1">
    <property type="nucleotide sequence ID" value="XM_002172371.2"/>
</dbReference>
<evidence type="ECO:0000256" key="3">
    <source>
        <dbReference type="ARBA" id="ARBA00022737"/>
    </source>
</evidence>
<dbReference type="OrthoDB" id="270624at2759"/>
<dbReference type="AlphaFoldDB" id="B6JZW4"/>
<dbReference type="PROSITE" id="PS00678">
    <property type="entry name" value="WD_REPEATS_1"/>
    <property type="match status" value="2"/>
</dbReference>
<dbReference type="InterPro" id="IPR036322">
    <property type="entry name" value="WD40_repeat_dom_sf"/>
</dbReference>
<keyword evidence="1" id="KW-0597">Phosphoprotein</keyword>
<dbReference type="PROSITE" id="PS50082">
    <property type="entry name" value="WD_REPEATS_2"/>
    <property type="match status" value="2"/>
</dbReference>
<dbReference type="InterPro" id="IPR044285">
    <property type="entry name" value="PWP1"/>
</dbReference>
<evidence type="ECO:0000313" key="7">
    <source>
        <dbReference type="JaponicusDB" id="SJAG_01153"/>
    </source>
</evidence>
<keyword evidence="8" id="KW-1185">Reference proteome</keyword>
<gene>
    <name evidence="7" type="primary">pwp1</name>
    <name evidence="6" type="ORF">SJAG_01153</name>
</gene>
<evidence type="ECO:0000256" key="2">
    <source>
        <dbReference type="ARBA" id="ARBA00022574"/>
    </source>
</evidence>
<feature type="compositionally biased region" description="Polar residues" evidence="5">
    <location>
        <begin position="57"/>
        <end position="70"/>
    </location>
</feature>
<feature type="compositionally biased region" description="Acidic residues" evidence="5">
    <location>
        <begin position="507"/>
        <end position="533"/>
    </location>
</feature>
<dbReference type="InterPro" id="IPR001680">
    <property type="entry name" value="WD40_rpt"/>
</dbReference>
<dbReference type="PANTHER" id="PTHR14091:SF0">
    <property type="entry name" value="PERIODIC TRYPTOPHAN PROTEIN 1 HOMOLOG"/>
    <property type="match status" value="1"/>
</dbReference>
<sequence length="533" mass="58564">MSSIISAVAFVPRGFPAEFPRQFELDETEYERINALSQMRLDDARADLEAEEEEQQKATGESVNDASNGEDSAVADAVEPLKSSEEIDDELKEYNLDTYDDDELENEDDAVDDASNPLFSHIQGLAYHDGGNNDPYVTLEAQQEEEMLEREEMQIYPTDNMLLAARTEDNLSHVDVYVYESEADNLYVHHDFMLPSFPLCLEWIDYRVGTSENTPGNFCAVGTFDPEIEIWDLDVVDAVYPAAVLGAPSSSSSKASSKRKTKKIQPDRHVDAVLALAANRNAHNLLVSGSADTTIKLWDLAQCSCVRSFDSHHTDKVSSLAWHPQTAPALLSGGYDHRAVLSDLRSTDAPASFTIDSDVENVAWALHRPDAFYIGADSGTVYCCDARNLAKPLWTLQAHDGPVSCMSVSPNVPGLLATGSTDKMVKLWNVGTDAPSLVVSRDLDVGRVFSCAFAPDEAVGFTLAASGSKGVARVWDASTNAGVRRAFDSRLGQTPIVKEKIVQLEEAANDDDEDDEDDDEDEEEEEEEDENVE</sequence>
<feature type="region of interest" description="Disordered" evidence="5">
    <location>
        <begin position="43"/>
        <end position="71"/>
    </location>
</feature>
<evidence type="ECO:0000256" key="4">
    <source>
        <dbReference type="PROSITE-ProRule" id="PRU00221"/>
    </source>
</evidence>
<dbReference type="Proteomes" id="UP000001744">
    <property type="component" value="Unassembled WGS sequence"/>
</dbReference>
<dbReference type="InterPro" id="IPR020472">
    <property type="entry name" value="WD40_PAC1"/>
</dbReference>
<reference evidence="6 8" key="1">
    <citation type="journal article" date="2011" name="Science">
        <title>Comparative functional genomics of the fission yeasts.</title>
        <authorList>
            <person name="Rhind N."/>
            <person name="Chen Z."/>
            <person name="Yassour M."/>
            <person name="Thompson D.A."/>
            <person name="Haas B.J."/>
            <person name="Habib N."/>
            <person name="Wapinski I."/>
            <person name="Roy S."/>
            <person name="Lin M.F."/>
            <person name="Heiman D.I."/>
            <person name="Young S.K."/>
            <person name="Furuya K."/>
            <person name="Guo Y."/>
            <person name="Pidoux A."/>
            <person name="Chen H.M."/>
            <person name="Robbertse B."/>
            <person name="Goldberg J.M."/>
            <person name="Aoki K."/>
            <person name="Bayne E.H."/>
            <person name="Berlin A.M."/>
            <person name="Desjardins C.A."/>
            <person name="Dobbs E."/>
            <person name="Dukaj L."/>
            <person name="Fan L."/>
            <person name="FitzGerald M.G."/>
            <person name="French C."/>
            <person name="Gujja S."/>
            <person name="Hansen K."/>
            <person name="Keifenheim D."/>
            <person name="Levin J.Z."/>
            <person name="Mosher R.A."/>
            <person name="Mueller C.A."/>
            <person name="Pfiffner J."/>
            <person name="Priest M."/>
            <person name="Russ C."/>
            <person name="Smialowska A."/>
            <person name="Swoboda P."/>
            <person name="Sykes S.M."/>
            <person name="Vaughn M."/>
            <person name="Vengrova S."/>
            <person name="Yoder R."/>
            <person name="Zeng Q."/>
            <person name="Allshire R."/>
            <person name="Baulcombe D."/>
            <person name="Birren B.W."/>
            <person name="Brown W."/>
            <person name="Ekwall K."/>
            <person name="Kellis M."/>
            <person name="Leatherwood J."/>
            <person name="Levin H."/>
            <person name="Margalit H."/>
            <person name="Martienssen R."/>
            <person name="Nieduszynski C.A."/>
            <person name="Spatafora J.W."/>
            <person name="Friedman N."/>
            <person name="Dalgaard J.Z."/>
            <person name="Baumann P."/>
            <person name="Niki H."/>
            <person name="Regev A."/>
            <person name="Nusbaum C."/>
        </authorList>
    </citation>
    <scope>NUCLEOTIDE SEQUENCE [LARGE SCALE GENOMIC DNA]</scope>
    <source>
        <strain evidence="8">yFS275 / FY16936</strain>
    </source>
</reference>
<keyword evidence="2 4" id="KW-0853">WD repeat</keyword>
<accession>B6JZW4</accession>
<proteinExistence type="predicted"/>
<protein>
    <submittedName>
        <fullName evidence="6">WD repeat protein</fullName>
    </submittedName>
</protein>
<dbReference type="InterPro" id="IPR015943">
    <property type="entry name" value="WD40/YVTN_repeat-like_dom_sf"/>
</dbReference>
<dbReference type="VEuPathDB" id="FungiDB:SJAG_01153"/>
<feature type="repeat" description="WD" evidence="4">
    <location>
        <begin position="266"/>
        <end position="308"/>
    </location>
</feature>
<dbReference type="InterPro" id="IPR019775">
    <property type="entry name" value="WD40_repeat_CS"/>
</dbReference>
<dbReference type="eggNOG" id="KOG0270">
    <property type="taxonomic scope" value="Eukaryota"/>
</dbReference>
<evidence type="ECO:0000313" key="8">
    <source>
        <dbReference type="Proteomes" id="UP000001744"/>
    </source>
</evidence>
<dbReference type="PROSITE" id="PS50294">
    <property type="entry name" value="WD_REPEATS_REGION"/>
    <property type="match status" value="2"/>
</dbReference>
<dbReference type="OMA" id="CFVPRGV"/>
<name>B6JZW4_SCHJY</name>
<dbReference type="SMART" id="SM00320">
    <property type="entry name" value="WD40"/>
    <property type="match status" value="5"/>
</dbReference>
<dbReference type="PRINTS" id="PR00320">
    <property type="entry name" value="GPROTEINBRPT"/>
</dbReference>
<dbReference type="GeneID" id="7047411"/>
<evidence type="ECO:0000256" key="1">
    <source>
        <dbReference type="ARBA" id="ARBA00022553"/>
    </source>
</evidence>
<organism evidence="6 8">
    <name type="scientific">Schizosaccharomyces japonicus (strain yFS275 / FY16936)</name>
    <name type="common">Fission yeast</name>
    <dbReference type="NCBI Taxonomy" id="402676"/>
    <lineage>
        <taxon>Eukaryota</taxon>
        <taxon>Fungi</taxon>
        <taxon>Dikarya</taxon>
        <taxon>Ascomycota</taxon>
        <taxon>Taphrinomycotina</taxon>
        <taxon>Schizosaccharomycetes</taxon>
        <taxon>Schizosaccharomycetales</taxon>
        <taxon>Schizosaccharomycetaceae</taxon>
        <taxon>Schizosaccharomyces</taxon>
    </lineage>
</organism>
<dbReference type="SUPFAM" id="SSF50978">
    <property type="entry name" value="WD40 repeat-like"/>
    <property type="match status" value="1"/>
</dbReference>